<dbReference type="GO" id="GO:0000324">
    <property type="term" value="C:fungal-type vacuole"/>
    <property type="evidence" value="ECO:0007669"/>
    <property type="project" value="TreeGrafter"/>
</dbReference>
<reference evidence="4" key="1">
    <citation type="submission" date="2015-07" db="EMBL/GenBank/DDBJ databases">
        <authorList>
            <person name="Teixeira M.M."/>
            <person name="Souza R.C."/>
            <person name="Almeida L.G."/>
            <person name="Vicente V.A."/>
            <person name="de Hoog S."/>
            <person name="Bocca A.L."/>
            <person name="de Almeida S.R."/>
            <person name="Vasconcelos A.T."/>
            <person name="Felipe M.S."/>
        </authorList>
    </citation>
    <scope>NUCLEOTIDE SEQUENCE [LARGE SCALE GENOMIC DNA]</scope>
    <source>
        <strain evidence="4">KSF</strain>
    </source>
</reference>
<keyword evidence="4" id="KW-1185">Reference proteome</keyword>
<proteinExistence type="predicted"/>
<evidence type="ECO:0000313" key="4">
    <source>
        <dbReference type="Proteomes" id="UP000094526"/>
    </source>
</evidence>
<name>A0A1C1CXW2_9EURO</name>
<sequence length="426" mass="47603">MADEAGFPWQAPSRDPEKEAVVTTQQQVNNVRPDGMKGEEAPASPVKITTTQQNIQPRKHNNSLHGRPHSGSVKGPPRVNHSILTASSDPITSKPTSPLPVRTIPPWVRDAEEGDLDDPQFLVPDAPHSALVAQHHYSPSTSRRPLLGDQQHHADGLCTPSTRTKPTPTSRWMSFAQPSAYAQENFDSEKVDQEWLNQNMTDYSKTWLADHDDDDVEDSSSRYRAFRRKRKVWYKRAQFTVLRNPFIPLIFRMIVLVFAIAAMALGASIYHETGKITRCIAQPPGLRNQDCIERVGATATDYYRDPSGLMAIIVDAIAIVYTVYITYDEYFSKPLGLRPARAKVRLVLLDLFFVVFQSANLALSFESLTVDEGACKAPTQPTTAGRFDKVCDRAESLSSVLLVSLTAWLLTFSVSVLRLVERIDTK</sequence>
<dbReference type="InterPro" id="IPR037737">
    <property type="entry name" value="Srf1"/>
</dbReference>
<feature type="region of interest" description="Disordered" evidence="1">
    <location>
        <begin position="1"/>
        <end position="82"/>
    </location>
</feature>
<evidence type="ECO:0000313" key="3">
    <source>
        <dbReference type="EMBL" id="OCT53387.1"/>
    </source>
</evidence>
<dbReference type="OrthoDB" id="2589563at2759"/>
<gene>
    <name evidence="3" type="ORF">CLCR_10194</name>
</gene>
<dbReference type="AlphaFoldDB" id="A0A1C1CXW2"/>
<organism evidence="3 4">
    <name type="scientific">Cladophialophora carrionii</name>
    <dbReference type="NCBI Taxonomy" id="86049"/>
    <lineage>
        <taxon>Eukaryota</taxon>
        <taxon>Fungi</taxon>
        <taxon>Dikarya</taxon>
        <taxon>Ascomycota</taxon>
        <taxon>Pezizomycotina</taxon>
        <taxon>Eurotiomycetes</taxon>
        <taxon>Chaetothyriomycetidae</taxon>
        <taxon>Chaetothyriales</taxon>
        <taxon>Herpotrichiellaceae</taxon>
        <taxon>Cladophialophora</taxon>
    </lineage>
</organism>
<feature type="compositionally biased region" description="Low complexity" evidence="1">
    <location>
        <begin position="21"/>
        <end position="31"/>
    </location>
</feature>
<dbReference type="VEuPathDB" id="FungiDB:G647_00356"/>
<evidence type="ECO:0008006" key="5">
    <source>
        <dbReference type="Google" id="ProtNLM"/>
    </source>
</evidence>
<feature type="compositionally biased region" description="Polar residues" evidence="1">
    <location>
        <begin position="47"/>
        <end position="56"/>
    </location>
</feature>
<feature type="compositionally biased region" description="Basic residues" evidence="1">
    <location>
        <begin position="57"/>
        <end position="68"/>
    </location>
</feature>
<dbReference type="EMBL" id="LGRB01000008">
    <property type="protein sequence ID" value="OCT53387.1"/>
    <property type="molecule type" value="Genomic_DNA"/>
</dbReference>
<feature type="transmembrane region" description="Helical" evidence="2">
    <location>
        <begin position="308"/>
        <end position="327"/>
    </location>
</feature>
<dbReference type="PANTHER" id="PTHR36819">
    <property type="entry name" value="REGULATOR OF PHOSPHOLIPASE D SRF1"/>
    <property type="match status" value="1"/>
</dbReference>
<evidence type="ECO:0000256" key="1">
    <source>
        <dbReference type="SAM" id="MobiDB-lite"/>
    </source>
</evidence>
<keyword evidence="2" id="KW-1133">Transmembrane helix</keyword>
<keyword evidence="2" id="KW-0812">Transmembrane</keyword>
<dbReference type="Proteomes" id="UP000094526">
    <property type="component" value="Unassembled WGS sequence"/>
</dbReference>
<feature type="transmembrane region" description="Helical" evidence="2">
    <location>
        <begin position="397"/>
        <end position="420"/>
    </location>
</feature>
<accession>A0A1C1CXW2</accession>
<comment type="caution">
    <text evidence="3">The sequence shown here is derived from an EMBL/GenBank/DDBJ whole genome shotgun (WGS) entry which is preliminary data.</text>
</comment>
<dbReference type="PANTHER" id="PTHR36819:SF1">
    <property type="entry name" value="REGULATOR OF PHOSPHOLIPASE D SRF1"/>
    <property type="match status" value="1"/>
</dbReference>
<keyword evidence="2" id="KW-0472">Membrane</keyword>
<dbReference type="eggNOG" id="ENOG502QPXG">
    <property type="taxonomic scope" value="Eukaryota"/>
</dbReference>
<protein>
    <recommendedName>
        <fullName evidence="5">Regulator of phospholipase D SRF1</fullName>
    </recommendedName>
</protein>
<dbReference type="GO" id="GO:0071944">
    <property type="term" value="C:cell periphery"/>
    <property type="evidence" value="ECO:0007669"/>
    <property type="project" value="TreeGrafter"/>
</dbReference>
<dbReference type="VEuPathDB" id="FungiDB:CLCR_10194"/>
<feature type="transmembrane region" description="Helical" evidence="2">
    <location>
        <begin position="249"/>
        <end position="270"/>
    </location>
</feature>
<evidence type="ECO:0000256" key="2">
    <source>
        <dbReference type="SAM" id="Phobius"/>
    </source>
</evidence>